<keyword evidence="5" id="KW-0762">Sugar transport</keyword>
<comment type="similarity">
    <text evidence="1">Belongs to the bacterial solute-binding protein 1 family.</text>
</comment>
<dbReference type="PANTHER" id="PTHR30061">
    <property type="entry name" value="MALTOSE-BINDING PERIPLASMIC PROTEIN"/>
    <property type="match status" value="1"/>
</dbReference>
<dbReference type="OrthoDB" id="9770625at2"/>
<sequence>MRRRPRPQRLVGAAATGVLACGLLSACGGGDGGVPVINLYGGASAAGFDKIIADCNEQADGAYRIVGNLLPSDADGQREQLVRRLAAGDDSLDLLGMDVTWTAEFAEAGWIRELTPEQADAGTKDTLQPTIDTAMWEDKLYGVPKHTNVQLLWFRKSLVPDPPTTWDGVIEQAKALKEEDKPYVVGITAAQYEGYVVAFNTILSSLGGTLVNEDSTEVTVDDKTVQALEILKGLADSGVASASLSNSQEPEIFAQMQNEQAAFIMNWPYVLSAMKAANEDVANDLGYSELPEFAEGEKPRATLGGMNYAVSTYSKHPEETFDAAMCLRTPEHQLETSLESGDPPVAPSVYEEAEFKEAYPMGPEMLNELETAVPRPITPLYQNISTIVSSTLSPPSQIDPEATAEELKSAIQDAIDGKGILP</sequence>
<reference evidence="5 6" key="1">
    <citation type="submission" date="2018-11" db="EMBL/GenBank/DDBJ databases">
        <title>Sequencing the genomes of 1000 actinobacteria strains.</title>
        <authorList>
            <person name="Klenk H.-P."/>
        </authorList>
    </citation>
    <scope>NUCLEOTIDE SEQUENCE [LARGE SCALE GENOMIC DNA]</scope>
    <source>
        <strain evidence="5 6">DSM 12652</strain>
    </source>
</reference>
<protein>
    <submittedName>
        <fullName evidence="5">Multiple sugar transport system substrate-binding protein</fullName>
    </submittedName>
</protein>
<proteinExistence type="inferred from homology"/>
<comment type="caution">
    <text evidence="5">The sequence shown here is derived from an EMBL/GenBank/DDBJ whole genome shotgun (WGS) entry which is preliminary data.</text>
</comment>
<evidence type="ECO:0000256" key="1">
    <source>
        <dbReference type="ARBA" id="ARBA00008520"/>
    </source>
</evidence>
<evidence type="ECO:0000256" key="2">
    <source>
        <dbReference type="ARBA" id="ARBA00022448"/>
    </source>
</evidence>
<dbReference type="SUPFAM" id="SSF53850">
    <property type="entry name" value="Periplasmic binding protein-like II"/>
    <property type="match status" value="1"/>
</dbReference>
<dbReference type="PROSITE" id="PS51257">
    <property type="entry name" value="PROKAR_LIPOPROTEIN"/>
    <property type="match status" value="1"/>
</dbReference>
<dbReference type="EMBL" id="RKHO01000001">
    <property type="protein sequence ID" value="ROR91937.1"/>
    <property type="molecule type" value="Genomic_DNA"/>
</dbReference>
<dbReference type="PANTHER" id="PTHR30061:SF50">
    <property type="entry name" value="MALTOSE_MALTODEXTRIN-BINDING PERIPLASMIC PROTEIN"/>
    <property type="match status" value="1"/>
</dbReference>
<dbReference type="CDD" id="cd14750">
    <property type="entry name" value="PBP2_TMBP"/>
    <property type="match status" value="1"/>
</dbReference>
<keyword evidence="6" id="KW-1185">Reference proteome</keyword>
<dbReference type="InterPro" id="IPR006059">
    <property type="entry name" value="SBP"/>
</dbReference>
<dbReference type="Pfam" id="PF01547">
    <property type="entry name" value="SBP_bac_1"/>
    <property type="match status" value="1"/>
</dbReference>
<dbReference type="AlphaFoldDB" id="A0A3N2CWL0"/>
<keyword evidence="2" id="KW-0813">Transport</keyword>
<evidence type="ECO:0000313" key="6">
    <source>
        <dbReference type="Proteomes" id="UP000281738"/>
    </source>
</evidence>
<evidence type="ECO:0000313" key="5">
    <source>
        <dbReference type="EMBL" id="ROR91937.1"/>
    </source>
</evidence>
<dbReference type="GO" id="GO:1901982">
    <property type="term" value="F:maltose binding"/>
    <property type="evidence" value="ECO:0007669"/>
    <property type="project" value="TreeGrafter"/>
</dbReference>
<dbReference type="Gene3D" id="3.40.190.10">
    <property type="entry name" value="Periplasmic binding protein-like II"/>
    <property type="match status" value="2"/>
</dbReference>
<dbReference type="RefSeq" id="WP_123391551.1">
    <property type="nucleotide sequence ID" value="NZ_RKHO01000001.1"/>
</dbReference>
<dbReference type="GO" id="GO:0015768">
    <property type="term" value="P:maltose transport"/>
    <property type="evidence" value="ECO:0007669"/>
    <property type="project" value="TreeGrafter"/>
</dbReference>
<dbReference type="GO" id="GO:0042956">
    <property type="term" value="P:maltodextrin transmembrane transport"/>
    <property type="evidence" value="ECO:0007669"/>
    <property type="project" value="TreeGrafter"/>
</dbReference>
<evidence type="ECO:0000256" key="3">
    <source>
        <dbReference type="ARBA" id="ARBA00022729"/>
    </source>
</evidence>
<dbReference type="GO" id="GO:0055052">
    <property type="term" value="C:ATP-binding cassette (ABC) transporter complex, substrate-binding subunit-containing"/>
    <property type="evidence" value="ECO:0007669"/>
    <property type="project" value="TreeGrafter"/>
</dbReference>
<feature type="chain" id="PRO_5018117485" evidence="4">
    <location>
        <begin position="21"/>
        <end position="422"/>
    </location>
</feature>
<accession>A0A3N2CWL0</accession>
<evidence type="ECO:0000256" key="4">
    <source>
        <dbReference type="SAM" id="SignalP"/>
    </source>
</evidence>
<keyword evidence="3 4" id="KW-0732">Signal</keyword>
<gene>
    <name evidence="5" type="ORF">EDD33_2818</name>
</gene>
<organism evidence="5 6">
    <name type="scientific">Nocardioides aurantiacus</name>
    <dbReference type="NCBI Taxonomy" id="86796"/>
    <lineage>
        <taxon>Bacteria</taxon>
        <taxon>Bacillati</taxon>
        <taxon>Actinomycetota</taxon>
        <taxon>Actinomycetes</taxon>
        <taxon>Propionibacteriales</taxon>
        <taxon>Nocardioidaceae</taxon>
        <taxon>Nocardioides</taxon>
    </lineage>
</organism>
<feature type="signal peptide" evidence="4">
    <location>
        <begin position="1"/>
        <end position="20"/>
    </location>
</feature>
<dbReference type="Proteomes" id="UP000281738">
    <property type="component" value="Unassembled WGS sequence"/>
</dbReference>
<name>A0A3N2CWL0_9ACTN</name>